<protein>
    <recommendedName>
        <fullName evidence="3">RlpA-like protein double-psi beta-barrel domain-containing protein</fullName>
    </recommendedName>
</protein>
<evidence type="ECO:0000256" key="2">
    <source>
        <dbReference type="ARBA" id="ARBA00023316"/>
    </source>
</evidence>
<keyword evidence="5" id="KW-1185">Reference proteome</keyword>
<dbReference type="Pfam" id="PF03330">
    <property type="entry name" value="DPBB_1"/>
    <property type="match status" value="1"/>
</dbReference>
<dbReference type="InterPro" id="IPR034718">
    <property type="entry name" value="RlpA"/>
</dbReference>
<dbReference type="PANTHER" id="PTHR34183:SF8">
    <property type="entry name" value="ENDOLYTIC PEPTIDOGLYCAN TRANSGLYCOSYLASE RLPA-RELATED"/>
    <property type="match status" value="1"/>
</dbReference>
<comment type="caution">
    <text evidence="4">The sequence shown here is derived from an EMBL/GenBank/DDBJ whole genome shotgun (WGS) entry which is preliminary data.</text>
</comment>
<dbReference type="InterPro" id="IPR012997">
    <property type="entry name" value="RplA"/>
</dbReference>
<evidence type="ECO:0000313" key="5">
    <source>
        <dbReference type="Proteomes" id="UP000285301"/>
    </source>
</evidence>
<keyword evidence="1" id="KW-0456">Lyase</keyword>
<dbReference type="Proteomes" id="UP000285301">
    <property type="component" value="Unassembled WGS sequence"/>
</dbReference>
<dbReference type="NCBIfam" id="TIGR00413">
    <property type="entry name" value="rlpA"/>
    <property type="match status" value="1"/>
</dbReference>
<dbReference type="GO" id="GO:0071555">
    <property type="term" value="P:cell wall organization"/>
    <property type="evidence" value="ECO:0007669"/>
    <property type="project" value="UniProtKB-KW"/>
</dbReference>
<evidence type="ECO:0000256" key="1">
    <source>
        <dbReference type="ARBA" id="ARBA00023239"/>
    </source>
</evidence>
<proteinExistence type="inferred from homology"/>
<dbReference type="SUPFAM" id="SSF50685">
    <property type="entry name" value="Barwin-like endoglucanases"/>
    <property type="match status" value="1"/>
</dbReference>
<gene>
    <name evidence="4" type="ORF">B4U79_18351</name>
</gene>
<keyword evidence="2" id="KW-0961">Cell wall biogenesis/degradation</keyword>
<name>A0A443QP25_9ACAR</name>
<dbReference type="PANTHER" id="PTHR34183">
    <property type="entry name" value="ENDOLYTIC PEPTIDOGLYCAN TRANSGLYCOSYLASE RLPA"/>
    <property type="match status" value="1"/>
</dbReference>
<sequence length="101" mass="11195">MIGKTERGICSYYGEPGEIPPGFVLPSNEVFDPHAMRAAHKTLPFGTRVRVTNERNGKTVTVKINDRGPFTPGRILDLTKAAFQRVESTQKGVFPCSYKIV</sequence>
<dbReference type="OrthoDB" id="7769384at2759"/>
<dbReference type="HAMAP" id="MF_02071">
    <property type="entry name" value="RlpA"/>
    <property type="match status" value="1"/>
</dbReference>
<evidence type="ECO:0000259" key="3">
    <source>
        <dbReference type="Pfam" id="PF03330"/>
    </source>
</evidence>
<dbReference type="CDD" id="cd22268">
    <property type="entry name" value="DPBB_RlpA-like"/>
    <property type="match status" value="1"/>
</dbReference>
<evidence type="ECO:0000313" key="4">
    <source>
        <dbReference type="EMBL" id="RWS04780.1"/>
    </source>
</evidence>
<accession>A0A443QP25</accession>
<dbReference type="EMBL" id="NCKU01005275">
    <property type="protein sequence ID" value="RWS04780.1"/>
    <property type="molecule type" value="Genomic_DNA"/>
</dbReference>
<dbReference type="AlphaFoldDB" id="A0A443QP25"/>
<feature type="domain" description="RlpA-like protein double-psi beta-barrel" evidence="3">
    <location>
        <begin position="17"/>
        <end position="98"/>
    </location>
</feature>
<dbReference type="Gene3D" id="2.40.40.10">
    <property type="entry name" value="RlpA-like domain"/>
    <property type="match status" value="1"/>
</dbReference>
<dbReference type="GO" id="GO:0016829">
    <property type="term" value="F:lyase activity"/>
    <property type="evidence" value="ECO:0007669"/>
    <property type="project" value="UniProtKB-KW"/>
</dbReference>
<organism evidence="4 5">
    <name type="scientific">Dinothrombium tinctorium</name>
    <dbReference type="NCBI Taxonomy" id="1965070"/>
    <lineage>
        <taxon>Eukaryota</taxon>
        <taxon>Metazoa</taxon>
        <taxon>Ecdysozoa</taxon>
        <taxon>Arthropoda</taxon>
        <taxon>Chelicerata</taxon>
        <taxon>Arachnida</taxon>
        <taxon>Acari</taxon>
        <taxon>Acariformes</taxon>
        <taxon>Trombidiformes</taxon>
        <taxon>Prostigmata</taxon>
        <taxon>Anystina</taxon>
        <taxon>Parasitengona</taxon>
        <taxon>Trombidioidea</taxon>
        <taxon>Trombidiidae</taxon>
        <taxon>Dinothrombium</taxon>
    </lineage>
</organism>
<dbReference type="InterPro" id="IPR009009">
    <property type="entry name" value="RlpA-like_DPBB"/>
</dbReference>
<reference evidence="4 5" key="1">
    <citation type="journal article" date="2018" name="Gigascience">
        <title>Genomes of trombidid mites reveal novel predicted allergens and laterally-transferred genes associated with secondary metabolism.</title>
        <authorList>
            <person name="Dong X."/>
            <person name="Chaisiri K."/>
            <person name="Xia D."/>
            <person name="Armstrong S.D."/>
            <person name="Fang Y."/>
            <person name="Donnelly M.J."/>
            <person name="Kadowaki T."/>
            <person name="McGarry J.W."/>
            <person name="Darby A.C."/>
            <person name="Makepeace B.L."/>
        </authorList>
    </citation>
    <scope>NUCLEOTIDE SEQUENCE [LARGE SCALE GENOMIC DNA]</scope>
    <source>
        <strain evidence="4">UoL-WK</strain>
    </source>
</reference>
<dbReference type="InterPro" id="IPR036908">
    <property type="entry name" value="RlpA-like_sf"/>
</dbReference>